<evidence type="ECO:0000256" key="3">
    <source>
        <dbReference type="HAMAP-Rule" id="MF_00222"/>
    </source>
</evidence>
<evidence type="ECO:0000313" key="6">
    <source>
        <dbReference type="EMBL" id="GIG86732.1"/>
    </source>
</evidence>
<dbReference type="Pfam" id="PF18317">
    <property type="entry name" value="SDH_C"/>
    <property type="match status" value="1"/>
</dbReference>
<feature type="domain" description="Shikimate dehydrogenase substrate binding N-terminal" evidence="4">
    <location>
        <begin position="8"/>
        <end position="94"/>
    </location>
</feature>
<dbReference type="NCBIfam" id="NF009201">
    <property type="entry name" value="PRK12549.1"/>
    <property type="match status" value="1"/>
</dbReference>
<comment type="function">
    <text evidence="3">Involved in the biosynthesis of the chorismate, which leads to the biosynthesis of aromatic amino acids. Catalyzes the reversible NADPH linked reduction of 3-dehydroshikimate (DHSA) to yield shikimate (SA).</text>
</comment>
<dbReference type="SUPFAM" id="SSF53223">
    <property type="entry name" value="Aminoacid dehydrogenase-like, N-terminal domain"/>
    <property type="match status" value="1"/>
</dbReference>
<feature type="binding site" evidence="3">
    <location>
        <begin position="16"/>
        <end position="18"/>
    </location>
    <ligand>
        <name>shikimate</name>
        <dbReference type="ChEBI" id="CHEBI:36208"/>
    </ligand>
</feature>
<comment type="pathway">
    <text evidence="1 3">Metabolic intermediate biosynthesis; chorismate biosynthesis; chorismate from D-erythrose 4-phosphate and phosphoenolpyruvate: step 4/7.</text>
</comment>
<comment type="caution">
    <text evidence="3">Lacks conserved residue(s) required for the propagation of feature annotation.</text>
</comment>
<dbReference type="SUPFAM" id="SSF51735">
    <property type="entry name" value="NAD(P)-binding Rossmann-fold domains"/>
    <property type="match status" value="1"/>
</dbReference>
<feature type="binding site" evidence="3">
    <location>
        <position position="248"/>
    </location>
    <ligand>
        <name>NADP(+)</name>
        <dbReference type="ChEBI" id="CHEBI:58349"/>
    </ligand>
</feature>
<comment type="similarity">
    <text evidence="3">Belongs to the shikimate dehydrogenase family.</text>
</comment>
<feature type="binding site" evidence="3">
    <location>
        <position position="67"/>
    </location>
    <ligand>
        <name>shikimate</name>
        <dbReference type="ChEBI" id="CHEBI:36208"/>
    </ligand>
</feature>
<accession>A0ABQ4DXB3</accession>
<dbReference type="InterPro" id="IPR046346">
    <property type="entry name" value="Aminoacid_DH-like_N_sf"/>
</dbReference>
<proteinExistence type="inferred from homology"/>
<feature type="binding site" evidence="3">
    <location>
        <position position="92"/>
    </location>
    <ligand>
        <name>shikimate</name>
        <dbReference type="ChEBI" id="CHEBI:36208"/>
    </ligand>
</feature>
<dbReference type="HAMAP" id="MF_00222">
    <property type="entry name" value="Shikimate_DH_AroE"/>
    <property type="match status" value="1"/>
</dbReference>
<evidence type="ECO:0000313" key="7">
    <source>
        <dbReference type="Proteomes" id="UP000646749"/>
    </source>
</evidence>
<dbReference type="PANTHER" id="PTHR21089:SF1">
    <property type="entry name" value="BIFUNCTIONAL 3-DEHYDROQUINATE DEHYDRATASE_SHIKIMATE DEHYDROGENASE, CHLOROPLASTIC"/>
    <property type="match status" value="1"/>
</dbReference>
<evidence type="ECO:0000259" key="5">
    <source>
        <dbReference type="Pfam" id="PF18317"/>
    </source>
</evidence>
<comment type="caution">
    <text evidence="6">The sequence shown here is derived from an EMBL/GenBank/DDBJ whole genome shotgun (WGS) entry which is preliminary data.</text>
</comment>
<dbReference type="EC" id="1.1.1.25" evidence="3"/>
<dbReference type="Proteomes" id="UP000646749">
    <property type="component" value="Unassembled WGS sequence"/>
</dbReference>
<feature type="domain" description="SDH C-terminal" evidence="5">
    <location>
        <begin position="248"/>
        <end position="276"/>
    </location>
</feature>
<feature type="binding site" evidence="3">
    <location>
        <position position="227"/>
    </location>
    <ligand>
        <name>shikimate</name>
        <dbReference type="ChEBI" id="CHEBI:36208"/>
    </ligand>
</feature>
<dbReference type="InterPro" id="IPR036291">
    <property type="entry name" value="NAD(P)-bd_dom_sf"/>
</dbReference>
<keyword evidence="7" id="KW-1185">Reference proteome</keyword>
<evidence type="ECO:0000256" key="1">
    <source>
        <dbReference type="ARBA" id="ARBA00004871"/>
    </source>
</evidence>
<sequence length="289" mass="30269">MRTCRYGLIGAGIGTSLSPALHEAEGRHHDLDLSYALLDVDRPETPTELRRLLDDAEAAGFAGLNVTHPFKQQVIELLDRLAPPADDIGAVNTVVFRDGRRIGHNTDAYGFTESFRLGLPGAATGRVVQLGAGGAGAACAYAQLEAGVGHLTVVDPDPDRRGLLAETLSLRFDTERIAVAGPAELPAAVGAADGLVNTSPVGMRAHPGVPLPVELLHPGLWVLDVIYMPVETELLAAARAAGLRAIGGTGMCVFQAAAAFALFTGRTPDTGRMLRHLDLLLAGRARPAT</sequence>
<dbReference type="Gene3D" id="3.40.50.720">
    <property type="entry name" value="NAD(P)-binding Rossmann-like Domain"/>
    <property type="match status" value="1"/>
</dbReference>
<feature type="active site" description="Proton acceptor" evidence="3">
    <location>
        <position position="71"/>
    </location>
</feature>
<feature type="binding site" evidence="3">
    <location>
        <position position="255"/>
    </location>
    <ligand>
        <name>shikimate</name>
        <dbReference type="ChEBI" id="CHEBI:36208"/>
    </ligand>
</feature>
<dbReference type="InterPro" id="IPR022893">
    <property type="entry name" value="Shikimate_DH_fam"/>
</dbReference>
<keyword evidence="2 3" id="KW-0057">Aromatic amino acid biosynthesis</keyword>
<gene>
    <name evidence="6" type="primary">aroE_1</name>
    <name evidence="3" type="synonym">aroE</name>
    <name evidence="6" type="ORF">Pen02_16680</name>
</gene>
<organism evidence="6 7">
    <name type="scientific">Plantactinospora endophytica</name>
    <dbReference type="NCBI Taxonomy" id="673535"/>
    <lineage>
        <taxon>Bacteria</taxon>
        <taxon>Bacillati</taxon>
        <taxon>Actinomycetota</taxon>
        <taxon>Actinomycetes</taxon>
        <taxon>Micromonosporales</taxon>
        <taxon>Micromonosporaceae</taxon>
        <taxon>Plantactinospora</taxon>
    </lineage>
</organism>
<dbReference type="RefSeq" id="WP_203865337.1">
    <property type="nucleotide sequence ID" value="NZ_BONW01000005.1"/>
</dbReference>
<evidence type="ECO:0000259" key="4">
    <source>
        <dbReference type="Pfam" id="PF08501"/>
    </source>
</evidence>
<name>A0ABQ4DXB3_9ACTN</name>
<comment type="catalytic activity">
    <reaction evidence="3">
        <text>shikimate + NADP(+) = 3-dehydroshikimate + NADPH + H(+)</text>
        <dbReference type="Rhea" id="RHEA:17737"/>
        <dbReference type="ChEBI" id="CHEBI:15378"/>
        <dbReference type="ChEBI" id="CHEBI:16630"/>
        <dbReference type="ChEBI" id="CHEBI:36208"/>
        <dbReference type="ChEBI" id="CHEBI:57783"/>
        <dbReference type="ChEBI" id="CHEBI:58349"/>
        <dbReference type="EC" id="1.1.1.25"/>
    </reaction>
</comment>
<dbReference type="PANTHER" id="PTHR21089">
    <property type="entry name" value="SHIKIMATE DEHYDROGENASE"/>
    <property type="match status" value="1"/>
</dbReference>
<feature type="binding site" evidence="3">
    <location>
        <position position="225"/>
    </location>
    <ligand>
        <name>NADP(+)</name>
        <dbReference type="ChEBI" id="CHEBI:58349"/>
    </ligand>
</feature>
<protein>
    <recommendedName>
        <fullName evidence="3">Shikimate dehydrogenase (NADP(+))</fullName>
        <shortName evidence="3">SDH</shortName>
        <ecNumber evidence="3">1.1.1.25</ecNumber>
    </recommendedName>
</protein>
<dbReference type="EMBL" id="BONW01000005">
    <property type="protein sequence ID" value="GIG86732.1"/>
    <property type="molecule type" value="Genomic_DNA"/>
</dbReference>
<reference evidence="6 7" key="1">
    <citation type="submission" date="2021-01" db="EMBL/GenBank/DDBJ databases">
        <title>Whole genome shotgun sequence of Plantactinospora endophytica NBRC 110450.</title>
        <authorList>
            <person name="Komaki H."/>
            <person name="Tamura T."/>
        </authorList>
    </citation>
    <scope>NUCLEOTIDE SEQUENCE [LARGE SCALE GENOMIC DNA]</scope>
    <source>
        <strain evidence="6 7">NBRC 110450</strain>
    </source>
</reference>
<keyword evidence="3" id="KW-0560">Oxidoreductase</keyword>
<keyword evidence="3" id="KW-0028">Amino-acid biosynthesis</keyword>
<comment type="subunit">
    <text evidence="3">Homodimer.</text>
</comment>
<dbReference type="Gene3D" id="3.40.50.10860">
    <property type="entry name" value="Leucine Dehydrogenase, chain A, domain 1"/>
    <property type="match status" value="1"/>
</dbReference>
<evidence type="ECO:0000256" key="2">
    <source>
        <dbReference type="ARBA" id="ARBA00023141"/>
    </source>
</evidence>
<keyword evidence="3" id="KW-0521">NADP</keyword>
<dbReference type="InterPro" id="IPR013708">
    <property type="entry name" value="Shikimate_DH-bd_N"/>
</dbReference>
<feature type="binding site" evidence="3">
    <location>
        <begin position="131"/>
        <end position="135"/>
    </location>
    <ligand>
        <name>NADP(+)</name>
        <dbReference type="ChEBI" id="CHEBI:58349"/>
    </ligand>
</feature>
<dbReference type="Pfam" id="PF08501">
    <property type="entry name" value="Shikimate_dh_N"/>
    <property type="match status" value="1"/>
</dbReference>
<feature type="binding site" evidence="3">
    <location>
        <position position="107"/>
    </location>
    <ligand>
        <name>shikimate</name>
        <dbReference type="ChEBI" id="CHEBI:36208"/>
    </ligand>
</feature>
<dbReference type="InterPro" id="IPR041121">
    <property type="entry name" value="SDH_C"/>
</dbReference>